<gene>
    <name evidence="2" type="ORF">METZ01_LOCUS325098</name>
</gene>
<dbReference type="SUPFAM" id="SSF48452">
    <property type="entry name" value="TPR-like"/>
    <property type="match status" value="1"/>
</dbReference>
<dbReference type="Pfam" id="PF13181">
    <property type="entry name" value="TPR_8"/>
    <property type="match status" value="2"/>
</dbReference>
<dbReference type="InterPro" id="IPR027417">
    <property type="entry name" value="P-loop_NTPase"/>
</dbReference>
<dbReference type="Gene3D" id="3.40.50.300">
    <property type="entry name" value="P-loop containing nucleotide triphosphate hydrolases"/>
    <property type="match status" value="1"/>
</dbReference>
<dbReference type="EMBL" id="UINC01107110">
    <property type="protein sequence ID" value="SVC72244.1"/>
    <property type="molecule type" value="Genomic_DNA"/>
</dbReference>
<accession>A0A382PFS5</accession>
<keyword evidence="1" id="KW-0808">Transferase</keyword>
<dbReference type="InterPro" id="IPR011990">
    <property type="entry name" value="TPR-like_helical_dom_sf"/>
</dbReference>
<dbReference type="GO" id="GO:0008476">
    <property type="term" value="F:protein-tyrosine sulfotransferase activity"/>
    <property type="evidence" value="ECO:0007669"/>
    <property type="project" value="InterPro"/>
</dbReference>
<reference evidence="2" key="1">
    <citation type="submission" date="2018-05" db="EMBL/GenBank/DDBJ databases">
        <authorList>
            <person name="Lanie J.A."/>
            <person name="Ng W.-L."/>
            <person name="Kazmierczak K.M."/>
            <person name="Andrzejewski T.M."/>
            <person name="Davidsen T.M."/>
            <person name="Wayne K.J."/>
            <person name="Tettelin H."/>
            <person name="Glass J.I."/>
            <person name="Rusch D."/>
            <person name="Podicherti R."/>
            <person name="Tsui H.-C.T."/>
            <person name="Winkler M.E."/>
        </authorList>
    </citation>
    <scope>NUCLEOTIDE SEQUENCE</scope>
</reference>
<evidence type="ECO:0000313" key="2">
    <source>
        <dbReference type="EMBL" id="SVC72244.1"/>
    </source>
</evidence>
<dbReference type="SUPFAM" id="SSF52540">
    <property type="entry name" value="P-loop containing nucleoside triphosphate hydrolases"/>
    <property type="match status" value="1"/>
</dbReference>
<dbReference type="GO" id="GO:0005794">
    <property type="term" value="C:Golgi apparatus"/>
    <property type="evidence" value="ECO:0007669"/>
    <property type="project" value="TreeGrafter"/>
</dbReference>
<protein>
    <submittedName>
        <fullName evidence="2">Uncharacterized protein</fullName>
    </submittedName>
</protein>
<dbReference type="AlphaFoldDB" id="A0A382PFS5"/>
<evidence type="ECO:0000256" key="1">
    <source>
        <dbReference type="ARBA" id="ARBA00022679"/>
    </source>
</evidence>
<feature type="non-terminal residue" evidence="2">
    <location>
        <position position="1"/>
    </location>
</feature>
<sequence length="344" mass="39938">ANALRNVGDVGSSIQVYKDALKIDPKHANSIIYYSLALKTLGKFEESILFCKKALEIRQDWGMVHRHLSSMVKYKKDNEHFKIMLSLIDDKNLLKEDKMHICFGLSKAFEDIKEYKKAFSFLSKANDLYRKEIKFSTKNSNNWFKSVKNVFSKEFCEISKDENSELGEGIIFVLGMPRSGTSLVEQILSSHSKVFGAGELKHFRKSVDRVFVEADGKKFPHNVDLYPKASFLEVGREYENMISSLRGDSPFFVDKMPYNFMYLPLIKLSLPKSKIVLTERNPIDNCLSIYKQKFGIGNAYAYNQKELAEYYNSYKDIVKNWKEIFNEQIFSLNYEQLINNQKEV</sequence>
<name>A0A382PFS5_9ZZZZ</name>
<dbReference type="Pfam" id="PF13469">
    <property type="entry name" value="Sulfotransfer_3"/>
    <property type="match status" value="1"/>
</dbReference>
<dbReference type="InterPro" id="IPR026634">
    <property type="entry name" value="TPST-like"/>
</dbReference>
<feature type="non-terminal residue" evidence="2">
    <location>
        <position position="344"/>
    </location>
</feature>
<dbReference type="PANTHER" id="PTHR12788">
    <property type="entry name" value="PROTEIN-TYROSINE SULFOTRANSFERASE 2"/>
    <property type="match status" value="1"/>
</dbReference>
<dbReference type="Gene3D" id="1.25.40.10">
    <property type="entry name" value="Tetratricopeptide repeat domain"/>
    <property type="match status" value="1"/>
</dbReference>
<dbReference type="InterPro" id="IPR019734">
    <property type="entry name" value="TPR_rpt"/>
</dbReference>
<organism evidence="2">
    <name type="scientific">marine metagenome</name>
    <dbReference type="NCBI Taxonomy" id="408172"/>
    <lineage>
        <taxon>unclassified sequences</taxon>
        <taxon>metagenomes</taxon>
        <taxon>ecological metagenomes</taxon>
    </lineage>
</organism>
<dbReference type="PANTHER" id="PTHR12788:SF10">
    <property type="entry name" value="PROTEIN-TYROSINE SULFOTRANSFERASE"/>
    <property type="match status" value="1"/>
</dbReference>
<proteinExistence type="predicted"/>